<evidence type="ECO:0000313" key="5">
    <source>
        <dbReference type="Proteomes" id="UP000468735"/>
    </source>
</evidence>
<dbReference type="Proteomes" id="UP000468735">
    <property type="component" value="Unassembled WGS sequence"/>
</dbReference>
<comment type="caution">
    <text evidence="4">The sequence shown here is derived from an EMBL/GenBank/DDBJ whole genome shotgun (WGS) entry which is preliminary data.</text>
</comment>
<dbReference type="PANTHER" id="PTHR43108">
    <property type="entry name" value="N-ACETYLGLUCOSAMINE-6-SULFATASE FAMILY MEMBER"/>
    <property type="match status" value="1"/>
</dbReference>
<dbReference type="InterPro" id="IPR000917">
    <property type="entry name" value="Sulfatase_N"/>
</dbReference>
<proteinExistence type="predicted"/>
<dbReference type="SUPFAM" id="SSF53649">
    <property type="entry name" value="Alkaline phosphatase-like"/>
    <property type="match status" value="1"/>
</dbReference>
<dbReference type="RefSeq" id="WP_151561479.1">
    <property type="nucleotide sequence ID" value="NZ_WBMT01000008.1"/>
</dbReference>
<dbReference type="Gene3D" id="3.40.720.10">
    <property type="entry name" value="Alkaline Phosphatase, subunit A"/>
    <property type="match status" value="1"/>
</dbReference>
<dbReference type="OrthoDB" id="9777306at2"/>
<sequence>MTRYRRFWGIRPRASSFAGIGAAMVIVLALGLGVSACAGSGGKGTGKRAKPATVKKPNVVFVLTDDLSWNLIAHMPRVKGMQQLGTTFSNFFVADSLCCTSRATMFTGQYPHNTGVRTNFPPDGGYGVFKARGGEQGSYGPALQKAGYRTGLMGKYMNGYQPADTQGGAAPYVPPGWTEWAVAGNGYPEYDYNLNENGKLVSYGSRPADYLTDVLTNKSVDFIQRSGTDGKPFFLQVSTFAPHGPFIPAPRHAQAFPGLKAPRPPGFNELDTSDKPSWLRSRPRLRQPGLRAIDDGFRDRVRMVQAVDEMVGRIQQTLAAKGLDRDTYLIFGSDNGFHMGEHRLAGGKMTAFDSDIKVPYIVTGPGVPANRTTDALAQNTDLAPTFLELAGVRPPSTTDGRSLVPFLRGGDPPGWRDVALVEHVRPAPSAQDPDRQDSGPGTPPTYNALRTKTELYVEYVDGEREYYDLLKDPYALQNGARTLPGPKQQQLSALLYALTQCAGPTCAAASRSR</sequence>
<dbReference type="GO" id="GO:0030203">
    <property type="term" value="P:glycosaminoglycan metabolic process"/>
    <property type="evidence" value="ECO:0007669"/>
    <property type="project" value="InterPro"/>
</dbReference>
<dbReference type="Pfam" id="PF00884">
    <property type="entry name" value="Sulfatase"/>
    <property type="match status" value="1"/>
</dbReference>
<dbReference type="PANTHER" id="PTHR43108:SF8">
    <property type="entry name" value="SD21168P"/>
    <property type="match status" value="1"/>
</dbReference>
<feature type="modified residue" description="3-oxoalanine (Cys)" evidence="1">
    <location>
        <position position="98"/>
    </location>
</feature>
<dbReference type="EMBL" id="WBMT01000008">
    <property type="protein sequence ID" value="KAB2347856.1"/>
    <property type="molecule type" value="Genomic_DNA"/>
</dbReference>
<evidence type="ECO:0000313" key="4">
    <source>
        <dbReference type="EMBL" id="KAB2347856.1"/>
    </source>
</evidence>
<name>A0A6H9Z088_9ACTN</name>
<accession>A0A6H9Z088</accession>
<dbReference type="CDD" id="cd16147">
    <property type="entry name" value="G6S"/>
    <property type="match status" value="1"/>
</dbReference>
<feature type="domain" description="Sulfatase N-terminal" evidence="3">
    <location>
        <begin position="57"/>
        <end position="392"/>
    </location>
</feature>
<dbReference type="InterPro" id="IPR012251">
    <property type="entry name" value="GlcNAc_6-SO4ase"/>
</dbReference>
<dbReference type="PIRSF" id="PIRSF036666">
    <property type="entry name" value="G6S"/>
    <property type="match status" value="1"/>
</dbReference>
<dbReference type="InterPro" id="IPR017850">
    <property type="entry name" value="Alkaline_phosphatase_core_sf"/>
</dbReference>
<reference evidence="4 5" key="1">
    <citation type="submission" date="2019-09" db="EMBL/GenBank/DDBJ databases">
        <title>Actinomadura physcomitrii sp. nov., a novel actinomycete isolated from moss [Physcomitrium sphaericum (Ludw) Fuernr].</title>
        <authorList>
            <person name="Zhuang X."/>
            <person name="Liu C."/>
        </authorList>
    </citation>
    <scope>NUCLEOTIDE SEQUENCE [LARGE SCALE GENOMIC DNA]</scope>
    <source>
        <strain evidence="4 5">HMC1</strain>
    </source>
</reference>
<dbReference type="GO" id="GO:0008449">
    <property type="term" value="F:N-acetylglucosamine-6-sulfatase activity"/>
    <property type="evidence" value="ECO:0007669"/>
    <property type="project" value="InterPro"/>
</dbReference>
<evidence type="ECO:0000256" key="2">
    <source>
        <dbReference type="SAM" id="MobiDB-lite"/>
    </source>
</evidence>
<protein>
    <submittedName>
        <fullName evidence="4">Sulfatase</fullName>
    </submittedName>
</protein>
<gene>
    <name evidence="4" type="ORF">F8566_18370</name>
</gene>
<comment type="PTM">
    <text evidence="1">The conversion to 3-oxoalanine (also known as C-formylglycine, FGly), of a serine or cysteine residue in prokaryotes and of a cysteine residue in eukaryotes, is critical for catalytic activity.</text>
</comment>
<evidence type="ECO:0000256" key="1">
    <source>
        <dbReference type="PIRSR" id="PIRSR036666-50"/>
    </source>
</evidence>
<evidence type="ECO:0000259" key="3">
    <source>
        <dbReference type="Pfam" id="PF00884"/>
    </source>
</evidence>
<keyword evidence="5" id="KW-1185">Reference proteome</keyword>
<organism evidence="4 5">
    <name type="scientific">Actinomadura rudentiformis</name>
    <dbReference type="NCBI Taxonomy" id="359158"/>
    <lineage>
        <taxon>Bacteria</taxon>
        <taxon>Bacillati</taxon>
        <taxon>Actinomycetota</taxon>
        <taxon>Actinomycetes</taxon>
        <taxon>Streptosporangiales</taxon>
        <taxon>Thermomonosporaceae</taxon>
        <taxon>Actinomadura</taxon>
    </lineage>
</organism>
<dbReference type="AlphaFoldDB" id="A0A6H9Z088"/>
<feature type="region of interest" description="Disordered" evidence="2">
    <location>
        <begin position="427"/>
        <end position="448"/>
    </location>
</feature>